<protein>
    <submittedName>
        <fullName evidence="4">Protein YIPF3</fullName>
    </submittedName>
</protein>
<evidence type="ECO:0000256" key="1">
    <source>
        <dbReference type="SAM" id="Phobius"/>
    </source>
</evidence>
<reference evidence="2 3" key="2">
    <citation type="submission" date="2018-11" db="EMBL/GenBank/DDBJ databases">
        <authorList>
            <consortium name="Pathogen Informatics"/>
        </authorList>
    </citation>
    <scope>NUCLEOTIDE SEQUENCE [LARGE SCALE GENOMIC DNA]</scope>
</reference>
<proteinExistence type="predicted"/>
<dbReference type="OrthoDB" id="10256463at2759"/>
<feature type="transmembrane region" description="Helical" evidence="1">
    <location>
        <begin position="95"/>
        <end position="113"/>
    </location>
</feature>
<dbReference type="WBParaSite" id="SBAD_0000704601-mRNA-1">
    <property type="protein sequence ID" value="SBAD_0000704601-mRNA-1"/>
    <property type="gene ID" value="SBAD_0000704601"/>
</dbReference>
<evidence type="ECO:0000313" key="2">
    <source>
        <dbReference type="EMBL" id="VDP10813.1"/>
    </source>
</evidence>
<name>A0A183IT36_9BILA</name>
<dbReference type="AlphaFoldDB" id="A0A183IT36"/>
<sequence>MVFASANQDTDTRRRPITTNIDDEDIYSTLKGNLTHLVWEAGSTQVKQAFVTWTSIDLFRPYFDTDVVQVSRRFLFSFIPQKPEYFKKVIPGNELYGPLMLVFTLVILLHFSMKTSGYQLVSVMNSSVHV</sequence>
<evidence type="ECO:0000313" key="3">
    <source>
        <dbReference type="Proteomes" id="UP000270296"/>
    </source>
</evidence>
<keyword evidence="1" id="KW-0812">Transmembrane</keyword>
<dbReference type="Proteomes" id="UP000270296">
    <property type="component" value="Unassembled WGS sequence"/>
</dbReference>
<reference evidence="4" key="1">
    <citation type="submission" date="2016-06" db="UniProtKB">
        <authorList>
            <consortium name="WormBaseParasite"/>
        </authorList>
    </citation>
    <scope>IDENTIFICATION</scope>
</reference>
<organism evidence="4">
    <name type="scientific">Soboliphyme baturini</name>
    <dbReference type="NCBI Taxonomy" id="241478"/>
    <lineage>
        <taxon>Eukaryota</taxon>
        <taxon>Metazoa</taxon>
        <taxon>Ecdysozoa</taxon>
        <taxon>Nematoda</taxon>
        <taxon>Enoplea</taxon>
        <taxon>Dorylaimia</taxon>
        <taxon>Dioctophymatida</taxon>
        <taxon>Dioctophymatoidea</taxon>
        <taxon>Soboliphymatidae</taxon>
        <taxon>Soboliphyme</taxon>
    </lineage>
</organism>
<keyword evidence="1" id="KW-0472">Membrane</keyword>
<gene>
    <name evidence="2" type="ORF">SBAD_LOCUS6783</name>
</gene>
<dbReference type="EMBL" id="UZAM01010041">
    <property type="protein sequence ID" value="VDP10813.1"/>
    <property type="molecule type" value="Genomic_DNA"/>
</dbReference>
<evidence type="ECO:0000313" key="4">
    <source>
        <dbReference type="WBParaSite" id="SBAD_0000704601-mRNA-1"/>
    </source>
</evidence>
<keyword evidence="3" id="KW-1185">Reference proteome</keyword>
<accession>A0A183IT36</accession>
<keyword evidence="1" id="KW-1133">Transmembrane helix</keyword>